<organism evidence="13 14">
    <name type="scientific">Apostasia shenzhenica</name>
    <dbReference type="NCBI Taxonomy" id="1088818"/>
    <lineage>
        <taxon>Eukaryota</taxon>
        <taxon>Viridiplantae</taxon>
        <taxon>Streptophyta</taxon>
        <taxon>Embryophyta</taxon>
        <taxon>Tracheophyta</taxon>
        <taxon>Spermatophyta</taxon>
        <taxon>Magnoliopsida</taxon>
        <taxon>Liliopsida</taxon>
        <taxon>Asparagales</taxon>
        <taxon>Orchidaceae</taxon>
        <taxon>Apostasioideae</taxon>
        <taxon>Apostasia</taxon>
    </lineage>
</organism>
<feature type="transmembrane region" description="Helical" evidence="10">
    <location>
        <begin position="317"/>
        <end position="335"/>
    </location>
</feature>
<dbReference type="PROSITE" id="PS50929">
    <property type="entry name" value="ABC_TM1F"/>
    <property type="match status" value="2"/>
</dbReference>
<feature type="compositionally biased region" description="Polar residues" evidence="9">
    <location>
        <begin position="1534"/>
        <end position="1552"/>
    </location>
</feature>
<dbReference type="InterPro" id="IPR050173">
    <property type="entry name" value="ABC_transporter_C-like"/>
</dbReference>
<dbReference type="InterPro" id="IPR003593">
    <property type="entry name" value="AAA+_ATPase"/>
</dbReference>
<feature type="compositionally biased region" description="Low complexity" evidence="9">
    <location>
        <begin position="1441"/>
        <end position="1452"/>
    </location>
</feature>
<dbReference type="FunFam" id="3.40.50.300:FF:000163">
    <property type="entry name" value="Multidrug resistance-associated protein member 4"/>
    <property type="match status" value="1"/>
</dbReference>
<keyword evidence="14" id="KW-1185">Reference proteome</keyword>
<evidence type="ECO:0000256" key="6">
    <source>
        <dbReference type="ARBA" id="ARBA00022840"/>
    </source>
</evidence>
<accession>A0A2I0ALC1</accession>
<keyword evidence="8 10" id="KW-0472">Membrane</keyword>
<dbReference type="InterPro" id="IPR017871">
    <property type="entry name" value="ABC_transporter-like_CS"/>
</dbReference>
<dbReference type="PROSITE" id="PS50893">
    <property type="entry name" value="ABC_TRANSPORTER_2"/>
    <property type="match status" value="2"/>
</dbReference>
<dbReference type="CDD" id="cd18579">
    <property type="entry name" value="ABC_6TM_ABCC_D1"/>
    <property type="match status" value="1"/>
</dbReference>
<dbReference type="InterPro" id="IPR044746">
    <property type="entry name" value="ABCC_6TM_D1"/>
</dbReference>
<feature type="compositionally biased region" description="Basic and acidic residues" evidence="9">
    <location>
        <begin position="904"/>
        <end position="925"/>
    </location>
</feature>
<dbReference type="CDD" id="cd03250">
    <property type="entry name" value="ABCC_MRP_domain1"/>
    <property type="match status" value="1"/>
</dbReference>
<feature type="transmembrane region" description="Helical" evidence="10">
    <location>
        <begin position="31"/>
        <end position="49"/>
    </location>
</feature>
<comment type="subcellular location">
    <subcellularLocation>
        <location evidence="1">Membrane</location>
        <topology evidence="1">Multi-pass membrane protein</topology>
    </subcellularLocation>
</comment>
<comment type="similarity">
    <text evidence="2">Belongs to the ABC transporter superfamily. ABCC family. Conjugate transporter (TC 3.A.1.208) subfamily.</text>
</comment>
<dbReference type="InterPro" id="IPR036640">
    <property type="entry name" value="ABC1_TM_sf"/>
</dbReference>
<feature type="region of interest" description="Disordered" evidence="9">
    <location>
        <begin position="1411"/>
        <end position="1454"/>
    </location>
</feature>
<keyword evidence="3" id="KW-0813">Transport</keyword>
<dbReference type="Gene3D" id="3.40.50.300">
    <property type="entry name" value="P-loop containing nucleotide triphosphate hydrolases"/>
    <property type="match status" value="2"/>
</dbReference>
<feature type="domain" description="ABC transmembrane type-1" evidence="12">
    <location>
        <begin position="318"/>
        <end position="599"/>
    </location>
</feature>
<feature type="transmembrane region" description="Helical" evidence="10">
    <location>
        <begin position="992"/>
        <end position="1019"/>
    </location>
</feature>
<keyword evidence="7 10" id="KW-1133">Transmembrane helix</keyword>
<feature type="region of interest" description="Disordered" evidence="9">
    <location>
        <begin position="903"/>
        <end position="925"/>
    </location>
</feature>
<feature type="transmembrane region" description="Helical" evidence="10">
    <location>
        <begin position="430"/>
        <end position="451"/>
    </location>
</feature>
<feature type="compositionally biased region" description="Polar residues" evidence="9">
    <location>
        <begin position="2237"/>
        <end position="2255"/>
    </location>
</feature>
<dbReference type="FunFam" id="1.20.1560.10:FF:000003">
    <property type="entry name" value="ABC transporter C family member 10"/>
    <property type="match status" value="1"/>
</dbReference>
<dbReference type="InterPro" id="IPR011527">
    <property type="entry name" value="ABC1_TM_dom"/>
</dbReference>
<dbReference type="GO" id="GO:0005524">
    <property type="term" value="F:ATP binding"/>
    <property type="evidence" value="ECO:0007669"/>
    <property type="project" value="UniProtKB-KW"/>
</dbReference>
<feature type="transmembrane region" description="Helical" evidence="10">
    <location>
        <begin position="1124"/>
        <end position="1142"/>
    </location>
</feature>
<feature type="region of interest" description="Disordered" evidence="9">
    <location>
        <begin position="2236"/>
        <end position="2261"/>
    </location>
</feature>
<evidence type="ECO:0000259" key="11">
    <source>
        <dbReference type="PROSITE" id="PS50893"/>
    </source>
</evidence>
<evidence type="ECO:0000256" key="7">
    <source>
        <dbReference type="ARBA" id="ARBA00022989"/>
    </source>
</evidence>
<evidence type="ECO:0000256" key="2">
    <source>
        <dbReference type="ARBA" id="ARBA00009726"/>
    </source>
</evidence>
<keyword evidence="4 10" id="KW-0812">Transmembrane</keyword>
<evidence type="ECO:0000313" key="14">
    <source>
        <dbReference type="Proteomes" id="UP000236161"/>
    </source>
</evidence>
<dbReference type="Proteomes" id="UP000236161">
    <property type="component" value="Unassembled WGS sequence"/>
</dbReference>
<dbReference type="GO" id="GO:0016020">
    <property type="term" value="C:membrane"/>
    <property type="evidence" value="ECO:0007669"/>
    <property type="project" value="UniProtKB-SubCell"/>
</dbReference>
<gene>
    <name evidence="13" type="primary">ABCC9</name>
    <name evidence="13" type="ORF">AXF42_Ash014843</name>
</gene>
<evidence type="ECO:0000256" key="8">
    <source>
        <dbReference type="ARBA" id="ARBA00023136"/>
    </source>
</evidence>
<dbReference type="STRING" id="1088818.A0A2I0ALC1"/>
<dbReference type="EMBL" id="KZ451973">
    <property type="protein sequence ID" value="PKA56340.1"/>
    <property type="molecule type" value="Genomic_DNA"/>
</dbReference>
<keyword evidence="6" id="KW-0067">ATP-binding</keyword>
<dbReference type="CDD" id="cd18580">
    <property type="entry name" value="ABC_6TM_ABCC_D2"/>
    <property type="match status" value="1"/>
</dbReference>
<feature type="compositionally biased region" description="Basic and acidic residues" evidence="9">
    <location>
        <begin position="1423"/>
        <end position="1437"/>
    </location>
</feature>
<evidence type="ECO:0000256" key="9">
    <source>
        <dbReference type="SAM" id="MobiDB-lite"/>
    </source>
</evidence>
<dbReference type="SUPFAM" id="SSF52540">
    <property type="entry name" value="P-loop containing nucleoside triphosphate hydrolases"/>
    <property type="match status" value="2"/>
</dbReference>
<evidence type="ECO:0000256" key="5">
    <source>
        <dbReference type="ARBA" id="ARBA00022741"/>
    </source>
</evidence>
<proteinExistence type="inferred from homology"/>
<keyword evidence="5" id="KW-0547">Nucleotide-binding</keyword>
<dbReference type="Pfam" id="PF00005">
    <property type="entry name" value="ABC_tran"/>
    <property type="match status" value="2"/>
</dbReference>
<feature type="transmembrane region" description="Helical" evidence="10">
    <location>
        <begin position="154"/>
        <end position="176"/>
    </location>
</feature>
<name>A0A2I0ALC1_9ASPA</name>
<dbReference type="PANTHER" id="PTHR24223:SF165">
    <property type="entry name" value="ABC TRANSPORTER C FAMILY MEMBER 15-RELATED"/>
    <property type="match status" value="1"/>
</dbReference>
<protein>
    <submittedName>
        <fullName evidence="13">ABC transporter C family member 9</fullName>
    </submittedName>
</protein>
<dbReference type="InterPro" id="IPR027417">
    <property type="entry name" value="P-loop_NTPase"/>
</dbReference>
<reference evidence="13 14" key="1">
    <citation type="journal article" date="2017" name="Nature">
        <title>The Apostasia genome and the evolution of orchids.</title>
        <authorList>
            <person name="Zhang G.Q."/>
            <person name="Liu K.W."/>
            <person name="Li Z."/>
            <person name="Lohaus R."/>
            <person name="Hsiao Y.Y."/>
            <person name="Niu S.C."/>
            <person name="Wang J.Y."/>
            <person name="Lin Y.C."/>
            <person name="Xu Q."/>
            <person name="Chen L.J."/>
            <person name="Yoshida K."/>
            <person name="Fujiwara S."/>
            <person name="Wang Z.W."/>
            <person name="Zhang Y.Q."/>
            <person name="Mitsuda N."/>
            <person name="Wang M."/>
            <person name="Liu G.H."/>
            <person name="Pecoraro L."/>
            <person name="Huang H.X."/>
            <person name="Xiao X.J."/>
            <person name="Lin M."/>
            <person name="Wu X.Y."/>
            <person name="Wu W.L."/>
            <person name="Chen Y.Y."/>
            <person name="Chang S.B."/>
            <person name="Sakamoto S."/>
            <person name="Ohme-Takagi M."/>
            <person name="Yagi M."/>
            <person name="Zeng S.J."/>
            <person name="Shen C.Y."/>
            <person name="Yeh C.M."/>
            <person name="Luo Y.B."/>
            <person name="Tsai W.C."/>
            <person name="Van de Peer Y."/>
            <person name="Liu Z.J."/>
        </authorList>
    </citation>
    <scope>NUCLEOTIDE SEQUENCE [LARGE SCALE GENOMIC DNA]</scope>
    <source>
        <strain evidence="14">cv. Shenzhen</strain>
        <tissue evidence="13">Stem</tissue>
    </source>
</reference>
<feature type="domain" description="ABC transmembrane type-1" evidence="12">
    <location>
        <begin position="953"/>
        <end position="1178"/>
    </location>
</feature>
<feature type="transmembrane region" description="Helical" evidence="10">
    <location>
        <begin position="91"/>
        <end position="108"/>
    </location>
</feature>
<dbReference type="GO" id="GO:0140359">
    <property type="term" value="F:ABC-type transporter activity"/>
    <property type="evidence" value="ECO:0007669"/>
    <property type="project" value="InterPro"/>
</dbReference>
<dbReference type="PANTHER" id="PTHR24223">
    <property type="entry name" value="ATP-BINDING CASSETTE SUB-FAMILY C"/>
    <property type="match status" value="1"/>
</dbReference>
<evidence type="ECO:0000313" key="13">
    <source>
        <dbReference type="EMBL" id="PKA56340.1"/>
    </source>
</evidence>
<feature type="domain" description="ABC transporter" evidence="11">
    <location>
        <begin position="1215"/>
        <end position="1431"/>
    </location>
</feature>
<evidence type="ECO:0000256" key="3">
    <source>
        <dbReference type="ARBA" id="ARBA00022448"/>
    </source>
</evidence>
<evidence type="ECO:0000256" key="10">
    <source>
        <dbReference type="SAM" id="Phobius"/>
    </source>
</evidence>
<dbReference type="Gene3D" id="1.20.1560.10">
    <property type="entry name" value="ABC transporter type 1, transmembrane domain"/>
    <property type="match status" value="3"/>
</dbReference>
<feature type="compositionally biased region" description="Acidic residues" evidence="9">
    <location>
        <begin position="1583"/>
        <end position="1592"/>
    </location>
</feature>
<dbReference type="OrthoDB" id="6500128at2759"/>
<dbReference type="InterPro" id="IPR044726">
    <property type="entry name" value="ABCC_6TM_D2"/>
</dbReference>
<feature type="compositionally biased region" description="Acidic residues" evidence="9">
    <location>
        <begin position="1559"/>
        <end position="1571"/>
    </location>
</feature>
<dbReference type="PROSITE" id="PS00211">
    <property type="entry name" value="ABC_TRANSPORTER_1"/>
    <property type="match status" value="1"/>
</dbReference>
<dbReference type="SUPFAM" id="SSF90123">
    <property type="entry name" value="ABC transporter transmembrane region"/>
    <property type="match status" value="2"/>
</dbReference>
<dbReference type="SMART" id="SM00382">
    <property type="entry name" value="AAA"/>
    <property type="match status" value="2"/>
</dbReference>
<feature type="transmembrane region" description="Helical" evidence="10">
    <location>
        <begin position="355"/>
        <end position="373"/>
    </location>
</feature>
<feature type="transmembrane region" description="Helical" evidence="10">
    <location>
        <begin position="120"/>
        <end position="142"/>
    </location>
</feature>
<feature type="domain" description="ABC transporter" evidence="11">
    <location>
        <begin position="633"/>
        <end position="856"/>
    </location>
</feature>
<evidence type="ECO:0000259" key="12">
    <source>
        <dbReference type="PROSITE" id="PS50929"/>
    </source>
</evidence>
<sequence>MSEAARFQMPAYWRKEWLHLQTSSPCFWKEIFMLLNLLFLGSFMAQFLLKTIQRFCISELQNLEEGAQKCLSAKAASGSIKLGKSYRASRWCCSLMLACSILELLLLLLERSESQCEFSLLVLCKSVKVLSLLVLLVAILSFQKAATIDLPWAFRLWCCIIFFQSATSLAFNIGFIVLNKLIIRPEEFVEVIGLLAGLFLIAISIMGKTGISSTSSSTTEPLLYGSADLKQAESVRNCPYGRATITQLVTFSWLNPLLSVGIKKPLEQHEVPEIDVKDSAEMLSRLFDECLERVKENNGLKSSSIYRAMFLFVRRKALINACFAVVSASASYVGPSLINDFVNFLGGKGDHRLRSGYLLALTFLSAKFVEAVAQRQWIFGARQLGLRLRAALISHIYQKGLHLSNQSRQSHTSGEIINYMSVDIQRITDIMWYSNIVWMLPIQISLAIYVLHKNLGIGAMAGLAATFMIMACNIPITRTQKRFQSKIMECKDERMKATTEVLKNMKVLKLQAWDTQYLRKLEALRKTECDWLWKSLKLQSVSAFVFWGAPGFISIVTFGICILIGIPLTAGRVLSAMATFRMLQDPIFNLPDLLSALAQAKVSADRVASYLQEDEIKSDATQEIPKDQADFEVDIEQGTFSWGLESESPTLCGIELKVRRGMKVAICGTVGSGKSSLLSSILGEIPKMGGSVKISGRKAYVPQTPWILTGNIRENILFGSHYDQSKYETTIKACALTKDFELFADGDLTEIGERGINMSGGQKQRIQIARAVYQDADIYLLDDPFSALDAHTGNQLFKDCLMGILKDKTIIYVTHQVEFLPAADIILVMHNGKIAQAGKFAELLHQNVGFELLVGAHNQALESIFNAEYASRSLQTEESRVTSRLANDECDLENSKDAQLQSIEKQESAQDLSRDVAERGRLTQDEEREKGSIGKEVYWSYLTAVRRGALVPVVIIAQSLFQILQVASNYWMAWAAPPTKDSPEKIGISLLFFVYIALSAGSALCVFVRALLVAIAGLLTSQKLFKDMLHCVLRAPMLFFDSTPTGRILNRQYYIPTARELARLSGIQRAPILHHFAESLAGAATIRAFGQKDRFANANLSLIDNHSKPWFHNVSAMEWLSFRLNMLSNFVFAFSLVLLVSLPEGFINPSIAGLAVTYGLNLNSQLATIIWNICNAENKMISVERILQYSRIPSEAPLIIEDNRPPQNWPENGIICFQNLQVRYAEHLPSVLKDITCTITGRKKVGVVGRTGSGKSTLIQALFRIVEPREGHIIIDGVDICKIGLHDLRSRLSIIPQDPTLFEGTVLDKCQLGELIRGNEKKMDSTVVENGENWSVGQRQLFCLGRALLKRSSILVLDEATASVDSATDGIIQETIRQEFNDCTVVTIAHRIHTVIDSDLILVLSDEEKRETVRSRSRSRGKRASESKERERGRERAVLMPKSSSPSPTITPMNPMKTYPQTLTLTPTPTAFSALAVTSHAIGSGGGDAGEPAAGEDADDLFHPFHIHHQSLLIDDDDEEDHEDPLPNPNDPNASSATNTIQTLSQHHSPFSSLLFRDPDEDDEEDEDEEPLGPSSAGAGGDDVADEAEGEQQPDLKSSSGSRVEIPVAGELPQVDPLPHISSQFYTFNCESHSLMVRCILEGRLATPTEIRHATPKEVLKSWRSVWKDRNEDTAYLTAWKRIQDKLHADGDTHGKISLYFKNNPSQRVSHFEQWQEIVASCHGDSDRLRHLGLKETVDRIKHSWTVGAKFYGIPESFIRVCISSCPVCHSTSLATGSGFGNAASRTKRRRFEYTESFDLPARDVPRRLQQLATKHKVVLCIRQKYIRYKPFMAEVKDYACHRAGAPSSSTSSLAKKQKVLKREPYQSKRCGCGFRIRAIVPIANYNEKDKTFVYQEEGTAVFKLYAVHSGHEPGPLDGSARIIHRVLGQKGGFDFDPDVYGIREDLEPESFIDPMVVKDDELSHCHSVFQKIQELRMAAGLLEGTISKMSPEMLHSISCLLTDILMKLKSFIGQQVSEDCLVRDEEVHLWGNERNQYSNEHIRVFGDKDGEIMEEDEADFGSSLGNIVPWDTMAAECQDRKMLRESCKTDKWLLKENSGEFDEKSILNCSEEEDSKFMKPLRPDDSVVADPNIVGFYPDNSKWYDSPGCLDTGTESVDGGFRHGVDIDGIREPVSGSLLYGNNIISGAIIPTSAAIAIDNAVCATATLVMVDSARKDGILLEAVQVLTDLDLSISERPTSPPTASGSWTSSTSPIGMVRR</sequence>
<dbReference type="FunFam" id="3.40.50.300:FF:000508">
    <property type="entry name" value="ABC transporter C family member 5"/>
    <property type="match status" value="1"/>
</dbReference>
<feature type="transmembrane region" description="Helical" evidence="10">
    <location>
        <begin position="457"/>
        <end position="476"/>
    </location>
</feature>
<evidence type="ECO:0000256" key="1">
    <source>
        <dbReference type="ARBA" id="ARBA00004141"/>
    </source>
</evidence>
<feature type="transmembrane region" description="Helical" evidence="10">
    <location>
        <begin position="188"/>
        <end position="207"/>
    </location>
</feature>
<dbReference type="InterPro" id="IPR003439">
    <property type="entry name" value="ABC_transporter-like_ATP-bd"/>
</dbReference>
<evidence type="ECO:0000256" key="4">
    <source>
        <dbReference type="ARBA" id="ARBA00022692"/>
    </source>
</evidence>
<dbReference type="Pfam" id="PF00664">
    <property type="entry name" value="ABC_membrane"/>
    <property type="match status" value="3"/>
</dbReference>
<feature type="transmembrane region" description="Helical" evidence="10">
    <location>
        <begin position="555"/>
        <end position="574"/>
    </location>
</feature>
<dbReference type="GO" id="GO:0016887">
    <property type="term" value="F:ATP hydrolysis activity"/>
    <property type="evidence" value="ECO:0007669"/>
    <property type="project" value="InterPro"/>
</dbReference>
<feature type="region of interest" description="Disordered" evidence="9">
    <location>
        <begin position="1517"/>
        <end position="1603"/>
    </location>
</feature>
<dbReference type="CDD" id="cd03244">
    <property type="entry name" value="ABCC_MRP_domain2"/>
    <property type="match status" value="1"/>
</dbReference>